<evidence type="ECO:0000313" key="7">
    <source>
        <dbReference type="Proteomes" id="UP001176429"/>
    </source>
</evidence>
<keyword evidence="6" id="KW-0378">Hydrolase</keyword>
<keyword evidence="6" id="KW-0540">Nuclease</keyword>
<keyword evidence="6" id="KW-0255">Endonuclease</keyword>
<protein>
    <submittedName>
        <fullName evidence="6">Restriction endonuclease subunit S</fullName>
        <ecNumber evidence="6">3.1.21.-</ecNumber>
    </submittedName>
</protein>
<dbReference type="Pfam" id="PF01420">
    <property type="entry name" value="Methylase_S"/>
    <property type="match status" value="2"/>
</dbReference>
<evidence type="ECO:0000256" key="1">
    <source>
        <dbReference type="ARBA" id="ARBA00010923"/>
    </source>
</evidence>
<dbReference type="GO" id="GO:0016787">
    <property type="term" value="F:hydrolase activity"/>
    <property type="evidence" value="ECO:0007669"/>
    <property type="project" value="UniProtKB-KW"/>
</dbReference>
<evidence type="ECO:0000256" key="4">
    <source>
        <dbReference type="SAM" id="MobiDB-lite"/>
    </source>
</evidence>
<keyword evidence="2" id="KW-0680">Restriction system</keyword>
<dbReference type="InterPro" id="IPR051212">
    <property type="entry name" value="Type-I_RE_S_subunit"/>
</dbReference>
<feature type="region of interest" description="Disordered" evidence="4">
    <location>
        <begin position="490"/>
        <end position="512"/>
    </location>
</feature>
<evidence type="ECO:0000259" key="5">
    <source>
        <dbReference type="Pfam" id="PF01420"/>
    </source>
</evidence>
<dbReference type="SUPFAM" id="SSF116734">
    <property type="entry name" value="DNA methylase specificity domain"/>
    <property type="match status" value="2"/>
</dbReference>
<dbReference type="GO" id="GO:0004519">
    <property type="term" value="F:endonuclease activity"/>
    <property type="evidence" value="ECO:0007669"/>
    <property type="project" value="UniProtKB-KW"/>
</dbReference>
<proteinExistence type="inferred from homology"/>
<comment type="caution">
    <text evidence="6">The sequence shown here is derived from an EMBL/GenBank/DDBJ whole genome shotgun (WGS) entry which is preliminary data.</text>
</comment>
<dbReference type="Proteomes" id="UP001176429">
    <property type="component" value="Unassembled WGS sequence"/>
</dbReference>
<evidence type="ECO:0000256" key="3">
    <source>
        <dbReference type="ARBA" id="ARBA00023125"/>
    </source>
</evidence>
<feature type="domain" description="Type I restriction modification DNA specificity" evidence="5">
    <location>
        <begin position="293"/>
        <end position="430"/>
    </location>
</feature>
<dbReference type="InterPro" id="IPR044946">
    <property type="entry name" value="Restrct_endonuc_typeI_TRD_sf"/>
</dbReference>
<keyword evidence="7" id="KW-1185">Reference proteome</keyword>
<organism evidence="6 7">
    <name type="scientific">Hymenobacter aranciens</name>
    <dbReference type="NCBI Taxonomy" id="3063996"/>
    <lineage>
        <taxon>Bacteria</taxon>
        <taxon>Pseudomonadati</taxon>
        <taxon>Bacteroidota</taxon>
        <taxon>Cytophagia</taxon>
        <taxon>Cytophagales</taxon>
        <taxon>Hymenobacteraceae</taxon>
        <taxon>Hymenobacter</taxon>
    </lineage>
</organism>
<sequence>MEEKQELPQGWVWTRIGEIAPTSSGGTPSRSNPSYFTGNIPWIKSGELGDGYVVEYSESISEAALAGSSAKLFPKGTLLIALYGATVGKVGILTMDAATNQAVCGIFLPEWVELKFAFNYLFSLRREFIEQGKGGAQPNISQDIVRNTPFPLPPLPEQRRIVAKLEELFSRLDAGVAAVRRAQALLKRYRQSVLHAAVTGELTRAWREAHPAPAETGAALLARIRGERRAQWEAAQVAKRGGQLPLNDAWKSKYVAPPGPETSGLPELPESWSWATFEEISERVTVGFVGSMKDEYVDEGVPFLRSQNVRENKYSPIGLKYVSPTFDESISKSRLEPGDVVVVRSGSVGTACVIPDTLPAANCSDLVIVKQPKVLPEYCAYYMNSVAKARVNAQKVGVALIHFNTQAQAAMPLSIPPLAEQAEIVAEVERRLTVLDALGQTLADELKRAERLRQSLLHRAFTGRLVPQDATDEPAAALLARLRAGAAVPAKAAKGKRKAKAEPESKQLSIKL</sequence>
<comment type="similarity">
    <text evidence="1">Belongs to the type-I restriction system S methylase family.</text>
</comment>
<dbReference type="PANTHER" id="PTHR43140:SF1">
    <property type="entry name" value="TYPE I RESTRICTION ENZYME ECOKI SPECIFICITY SUBUNIT"/>
    <property type="match status" value="1"/>
</dbReference>
<evidence type="ECO:0000256" key="2">
    <source>
        <dbReference type="ARBA" id="ARBA00022747"/>
    </source>
</evidence>
<dbReference type="EC" id="3.1.21.-" evidence="6"/>
<dbReference type="Gene3D" id="3.90.220.20">
    <property type="entry name" value="DNA methylase specificity domains"/>
    <property type="match status" value="2"/>
</dbReference>
<dbReference type="InterPro" id="IPR000055">
    <property type="entry name" value="Restrct_endonuc_typeI_TRD"/>
</dbReference>
<dbReference type="RefSeq" id="WP_305009194.1">
    <property type="nucleotide sequence ID" value="NZ_JAUQSY010000025.1"/>
</dbReference>
<feature type="domain" description="Type I restriction modification DNA specificity" evidence="5">
    <location>
        <begin position="8"/>
        <end position="170"/>
    </location>
</feature>
<keyword evidence="3" id="KW-0238">DNA-binding</keyword>
<reference evidence="6" key="1">
    <citation type="submission" date="2023-07" db="EMBL/GenBank/DDBJ databases">
        <authorList>
            <person name="Kim M.K."/>
        </authorList>
    </citation>
    <scope>NUCLEOTIDE SEQUENCE</scope>
    <source>
        <strain evidence="6">ASUV-10-1</strain>
    </source>
</reference>
<dbReference type="EMBL" id="JAUQSY010000025">
    <property type="protein sequence ID" value="MDO7877739.1"/>
    <property type="molecule type" value="Genomic_DNA"/>
</dbReference>
<gene>
    <name evidence="6" type="ORF">Q5H93_23585</name>
</gene>
<dbReference type="PANTHER" id="PTHR43140">
    <property type="entry name" value="TYPE-1 RESTRICTION ENZYME ECOKI SPECIFICITY PROTEIN"/>
    <property type="match status" value="1"/>
</dbReference>
<accession>A0ABT9BHJ8</accession>
<evidence type="ECO:0000313" key="6">
    <source>
        <dbReference type="EMBL" id="MDO7877739.1"/>
    </source>
</evidence>
<dbReference type="CDD" id="cd17515">
    <property type="entry name" value="RMtype1_S_MjaORF132P_Sau1132ORF3780P-TRD1-CR1_like"/>
    <property type="match status" value="1"/>
</dbReference>
<name>A0ABT9BHJ8_9BACT</name>